<sequence length="70" mass="7579">MEPLIRARGEVLEPLAKEGLSSEFLGLAGFGMIFAVALQGWFRDRTDDLSAAVSQSNQLYTTGFARDKAG</sequence>
<evidence type="ECO:0000313" key="2">
    <source>
        <dbReference type="EMBL" id="GGN48674.1"/>
    </source>
</evidence>
<dbReference type="Proteomes" id="UP000605099">
    <property type="component" value="Unassembled WGS sequence"/>
</dbReference>
<evidence type="ECO:0000313" key="3">
    <source>
        <dbReference type="Proteomes" id="UP000605099"/>
    </source>
</evidence>
<evidence type="ECO:0000256" key="1">
    <source>
        <dbReference type="SAM" id="Phobius"/>
    </source>
</evidence>
<protein>
    <submittedName>
        <fullName evidence="2">Uncharacterized protein</fullName>
    </submittedName>
</protein>
<dbReference type="RefSeq" id="WP_188819384.1">
    <property type="nucleotide sequence ID" value="NZ_BMLK01000007.1"/>
</dbReference>
<dbReference type="EMBL" id="BMLK01000007">
    <property type="protein sequence ID" value="GGN48674.1"/>
    <property type="molecule type" value="Genomic_DNA"/>
</dbReference>
<name>A0ABQ2JJ96_9SPHN</name>
<proteinExistence type="predicted"/>
<keyword evidence="1" id="KW-0812">Transmembrane</keyword>
<keyword evidence="1" id="KW-0472">Membrane</keyword>
<accession>A0ABQ2JJ96</accession>
<feature type="transmembrane region" description="Helical" evidence="1">
    <location>
        <begin position="24"/>
        <end position="42"/>
    </location>
</feature>
<comment type="caution">
    <text evidence="2">The sequence shown here is derived from an EMBL/GenBank/DDBJ whole genome shotgun (WGS) entry which is preliminary data.</text>
</comment>
<organism evidence="2 3">
    <name type="scientific">Novosphingobium indicum</name>
    <dbReference type="NCBI Taxonomy" id="462949"/>
    <lineage>
        <taxon>Bacteria</taxon>
        <taxon>Pseudomonadati</taxon>
        <taxon>Pseudomonadota</taxon>
        <taxon>Alphaproteobacteria</taxon>
        <taxon>Sphingomonadales</taxon>
        <taxon>Sphingomonadaceae</taxon>
        <taxon>Novosphingobium</taxon>
    </lineage>
</organism>
<gene>
    <name evidence="2" type="ORF">GCM10011349_18570</name>
</gene>
<reference evidence="3" key="1">
    <citation type="journal article" date="2019" name="Int. J. Syst. Evol. Microbiol.">
        <title>The Global Catalogue of Microorganisms (GCM) 10K type strain sequencing project: providing services to taxonomists for standard genome sequencing and annotation.</title>
        <authorList>
            <consortium name="The Broad Institute Genomics Platform"/>
            <consortium name="The Broad Institute Genome Sequencing Center for Infectious Disease"/>
            <person name="Wu L."/>
            <person name="Ma J."/>
        </authorList>
    </citation>
    <scope>NUCLEOTIDE SEQUENCE [LARGE SCALE GENOMIC DNA]</scope>
    <source>
        <strain evidence="3">CGMCC 1.6784</strain>
    </source>
</reference>
<keyword evidence="1" id="KW-1133">Transmembrane helix</keyword>
<keyword evidence="3" id="KW-1185">Reference proteome</keyword>